<dbReference type="Pfam" id="PF04014">
    <property type="entry name" value="MazE_antitoxin"/>
    <property type="match status" value="1"/>
</dbReference>
<comment type="caution">
    <text evidence="2">The sequence shown here is derived from an EMBL/GenBank/DDBJ whole genome shotgun (WGS) entry which is preliminary data.</text>
</comment>
<evidence type="ECO:0000259" key="1">
    <source>
        <dbReference type="SMART" id="SM00966"/>
    </source>
</evidence>
<protein>
    <submittedName>
        <fullName evidence="2">AbrB/MazE/SpoVT family DNA-binding domain-containing protein</fullName>
    </submittedName>
</protein>
<reference evidence="2 3" key="1">
    <citation type="submission" date="2019-09" db="EMBL/GenBank/DDBJ databases">
        <title>Polymorphobacter sp. isolated from a lake in China.</title>
        <authorList>
            <person name="Liu Z."/>
        </authorList>
    </citation>
    <scope>NUCLEOTIDE SEQUENCE [LARGE SCALE GENOMIC DNA]</scope>
    <source>
        <strain evidence="2 3">D40P</strain>
    </source>
</reference>
<dbReference type="SMART" id="SM00966">
    <property type="entry name" value="SpoVT_AbrB"/>
    <property type="match status" value="1"/>
</dbReference>
<evidence type="ECO:0000313" key="3">
    <source>
        <dbReference type="Proteomes" id="UP000481327"/>
    </source>
</evidence>
<organism evidence="2 3">
    <name type="scientific">Sandarakinorhabdus fusca</name>
    <dbReference type="NCBI Taxonomy" id="1439888"/>
    <lineage>
        <taxon>Bacteria</taxon>
        <taxon>Pseudomonadati</taxon>
        <taxon>Pseudomonadota</taxon>
        <taxon>Alphaproteobacteria</taxon>
        <taxon>Sphingomonadales</taxon>
        <taxon>Sphingosinicellaceae</taxon>
        <taxon>Sandarakinorhabdus</taxon>
    </lineage>
</organism>
<evidence type="ECO:0000313" key="2">
    <source>
        <dbReference type="EMBL" id="MQT16437.1"/>
    </source>
</evidence>
<dbReference type="EMBL" id="WIOL01000001">
    <property type="protein sequence ID" value="MQT16437.1"/>
    <property type="molecule type" value="Genomic_DNA"/>
</dbReference>
<dbReference type="RefSeq" id="WP_152576835.1">
    <property type="nucleotide sequence ID" value="NZ_JAATJI010000001.1"/>
</dbReference>
<keyword evidence="3" id="KW-1185">Reference proteome</keyword>
<dbReference type="InterPro" id="IPR037914">
    <property type="entry name" value="SpoVT-AbrB_sf"/>
</dbReference>
<accession>A0A7C9GN17</accession>
<name>A0A7C9GN17_9SPHN</name>
<dbReference type="OrthoDB" id="9809003at2"/>
<dbReference type="GO" id="GO:0003677">
    <property type="term" value="F:DNA binding"/>
    <property type="evidence" value="ECO:0007669"/>
    <property type="project" value="UniProtKB-KW"/>
</dbReference>
<gene>
    <name evidence="2" type="ORF">F3168_04095</name>
</gene>
<proteinExistence type="predicted"/>
<dbReference type="SUPFAM" id="SSF89447">
    <property type="entry name" value="AbrB/MazE/MraZ-like"/>
    <property type="match status" value="1"/>
</dbReference>
<feature type="domain" description="SpoVT-AbrB" evidence="1">
    <location>
        <begin position="6"/>
        <end position="51"/>
    </location>
</feature>
<sequence length="76" mass="8143">MGAEFSRLTGKYQATVPAGVRRTLGVGAGDRLAWEVDGDVVILRRAPSVDDGFAAALSDTMSEWSTAEDEAAWRDL</sequence>
<dbReference type="AlphaFoldDB" id="A0A7C9GN17"/>
<keyword evidence="2" id="KW-0238">DNA-binding</keyword>
<dbReference type="InterPro" id="IPR007159">
    <property type="entry name" value="SpoVT-AbrB_dom"/>
</dbReference>
<dbReference type="Proteomes" id="UP000481327">
    <property type="component" value="Unassembled WGS sequence"/>
</dbReference>
<dbReference type="Gene3D" id="2.10.260.10">
    <property type="match status" value="1"/>
</dbReference>